<evidence type="ECO:0000313" key="2">
    <source>
        <dbReference type="Proteomes" id="UP000326678"/>
    </source>
</evidence>
<dbReference type="AlphaFoldDB" id="A0A5P8WGX1"/>
<name>A0A5P8WGX1_9NOSO</name>
<dbReference type="Proteomes" id="UP000326678">
    <property type="component" value="Chromosome Gxm2"/>
</dbReference>
<accession>A0A5P8WGX1</accession>
<keyword evidence="2" id="KW-1185">Reference proteome</keyword>
<sequence>MTALLGTEKSNFLQQNSLFSELLISDYLICENHDFYPELKMLTLIGLILDGEQLRKF</sequence>
<dbReference type="EMBL" id="CP045227">
    <property type="protein sequence ID" value="QFS51860.1"/>
    <property type="molecule type" value="Genomic_DNA"/>
</dbReference>
<proteinExistence type="predicted"/>
<protein>
    <submittedName>
        <fullName evidence="1">Uncharacterized protein</fullName>
    </submittedName>
</protein>
<reference evidence="1 2" key="1">
    <citation type="submission" date="2019-10" db="EMBL/GenBank/DDBJ databases">
        <title>Genomic and transcriptomic insights into the perfect genentic adaptation of a filamentous nitrogen-fixing cyanobacterium to rice fields.</title>
        <authorList>
            <person name="Chen Z."/>
        </authorList>
    </citation>
    <scope>NUCLEOTIDE SEQUENCE [LARGE SCALE GENOMIC DNA]</scope>
    <source>
        <strain evidence="1">CCNUC1</strain>
    </source>
</reference>
<gene>
    <name evidence="1" type="ORF">GXM_09354</name>
</gene>
<evidence type="ECO:0000313" key="1">
    <source>
        <dbReference type="EMBL" id="QFS51860.1"/>
    </source>
</evidence>
<dbReference type="KEGG" id="nsh:GXM_09354"/>
<organism evidence="1 2">
    <name type="scientific">Nostoc sphaeroides CCNUC1</name>
    <dbReference type="NCBI Taxonomy" id="2653204"/>
    <lineage>
        <taxon>Bacteria</taxon>
        <taxon>Bacillati</taxon>
        <taxon>Cyanobacteriota</taxon>
        <taxon>Cyanophyceae</taxon>
        <taxon>Nostocales</taxon>
        <taxon>Nostocaceae</taxon>
        <taxon>Nostoc</taxon>
    </lineage>
</organism>